<reference evidence="2" key="1">
    <citation type="submission" date="2023-01" db="EMBL/GenBank/DDBJ databases">
        <title>Genome assembly of the deep-sea coral Lophelia pertusa.</title>
        <authorList>
            <person name="Herrera S."/>
            <person name="Cordes E."/>
        </authorList>
    </citation>
    <scope>NUCLEOTIDE SEQUENCE</scope>
    <source>
        <strain evidence="2">USNM1676648</strain>
        <tissue evidence="2">Polyp</tissue>
    </source>
</reference>
<proteinExistence type="predicted"/>
<protein>
    <submittedName>
        <fullName evidence="2">Uncharacterized protein</fullName>
    </submittedName>
</protein>
<accession>A0A9X0D6C6</accession>
<dbReference type="Proteomes" id="UP001163046">
    <property type="component" value="Unassembled WGS sequence"/>
</dbReference>
<feature type="region of interest" description="Disordered" evidence="1">
    <location>
        <begin position="91"/>
        <end position="127"/>
    </location>
</feature>
<evidence type="ECO:0000313" key="3">
    <source>
        <dbReference type="Proteomes" id="UP001163046"/>
    </source>
</evidence>
<feature type="compositionally biased region" description="Low complexity" evidence="1">
    <location>
        <begin position="108"/>
        <end position="125"/>
    </location>
</feature>
<gene>
    <name evidence="2" type="ORF">OS493_033911</name>
</gene>
<name>A0A9X0D6C6_9CNID</name>
<dbReference type="EMBL" id="MU825442">
    <property type="protein sequence ID" value="KAJ7389052.1"/>
    <property type="molecule type" value="Genomic_DNA"/>
</dbReference>
<keyword evidence="3" id="KW-1185">Reference proteome</keyword>
<evidence type="ECO:0000256" key="1">
    <source>
        <dbReference type="SAM" id="MobiDB-lite"/>
    </source>
</evidence>
<feature type="region of interest" description="Disordered" evidence="1">
    <location>
        <begin position="141"/>
        <end position="166"/>
    </location>
</feature>
<organism evidence="2 3">
    <name type="scientific">Desmophyllum pertusum</name>
    <dbReference type="NCBI Taxonomy" id="174260"/>
    <lineage>
        <taxon>Eukaryota</taxon>
        <taxon>Metazoa</taxon>
        <taxon>Cnidaria</taxon>
        <taxon>Anthozoa</taxon>
        <taxon>Hexacorallia</taxon>
        <taxon>Scleractinia</taxon>
        <taxon>Caryophylliina</taxon>
        <taxon>Caryophylliidae</taxon>
        <taxon>Desmophyllum</taxon>
    </lineage>
</organism>
<evidence type="ECO:0000313" key="2">
    <source>
        <dbReference type="EMBL" id="KAJ7389052.1"/>
    </source>
</evidence>
<feature type="region of interest" description="Disordered" evidence="1">
    <location>
        <begin position="40"/>
        <end position="69"/>
    </location>
</feature>
<feature type="compositionally biased region" description="Polar residues" evidence="1">
    <location>
        <begin position="52"/>
        <end position="67"/>
    </location>
</feature>
<sequence>MADEESIRRCVRGRLELNLVQRTRNLIRSAAFQTSRDLNQNVGRGSLKNRSRSCSPAFRSTSASSTAPVRRRIAQDLPILVALKDPTQLPATLGGLRKQRGNGKKDATLTTSSQLSQGSASTSFSRIPSHASASATVRLSDVPHLPPVSDDSPAVSDDDDLPEFGAAQSMPTTEQKVARLAADFLLYPACHKKCSLSLGSTERAVNSLLTYRSY</sequence>
<comment type="caution">
    <text evidence="2">The sequence shown here is derived from an EMBL/GenBank/DDBJ whole genome shotgun (WGS) entry which is preliminary data.</text>
</comment>
<dbReference type="AlphaFoldDB" id="A0A9X0D6C6"/>